<dbReference type="InterPro" id="IPR007275">
    <property type="entry name" value="YTH_domain"/>
</dbReference>
<dbReference type="Gene3D" id="3.10.590.10">
    <property type="entry name" value="ph1033 like domains"/>
    <property type="match status" value="1"/>
</dbReference>
<sequence>MVVQPDEEPINPHLNRSRFGQGPMVTWQALNANAAHIHSHKGRNQLQPSDPTLASHFLVSPTFNKYTHHSLLSPSLLLNRKTASSTQKRFSSPTGGSVGSLHSESAGSEWLLWVIEEKIEFLRSEMAAEKTFETSEQVTMGLKSDTFTKLTKQDVVSGKDGIPSDSTSSLTSSGDATASVKGETDQESVAEQGVYYPPTSCYNYYYPGYNGALNQSDDHGYYNADGSYTGVQSDNGMVYYLPGYNPYASGTLMGVDGQCVSQPPYFSSGYLQQPVPYGTEAVPCYSWDSTYVGDAANGTNANFGNIKSGSRPTASAKANNFPSMKANGTVANKYSLPFDSKSHQSAAPSNFSKSIFQSQPLKPLNKASHLGSDFPAGFAKGFNPVSKFSSFTNQKQGFFPHNGVMNYRPNSRAWNGNEKYKLREKSNRNGHFESSTELTCGPRARNRNAPLNSATEKEELGLMVRRDQYNLQDFQTEYENAKFYVIKSFSEDDIHKCIKYDVWASTPNGNKKLDAAFHDAEAKANETGTKFPIFLFFSVNGSGQFVGVAEMVGQVDFNKDMDFWQLDKWNGFFPVKWHIVKDIPNSQLRHITLESNENRSVTYTRDTQEIGLKQGVEMLKIFKNYSARTSMFDDFNFYENREKSLHARRSSKPPPPSQMEIYGSGDDLPKHLHGEERKTEEPARTSRSHDPKSLINLTKNLSLSTPHPPKNSSGLNPTENPSSNSNSIPSVSG</sequence>
<evidence type="ECO:0000256" key="1">
    <source>
        <dbReference type="RuleBase" id="RU369095"/>
    </source>
</evidence>
<reference evidence="4 5" key="1">
    <citation type="journal article" date="2023" name="Hortic Res">
        <title>The complete reference genome for grapevine (Vitis vinifera L.) genetics and breeding.</title>
        <authorList>
            <person name="Shi X."/>
            <person name="Cao S."/>
            <person name="Wang X."/>
            <person name="Huang S."/>
            <person name="Wang Y."/>
            <person name="Liu Z."/>
            <person name="Liu W."/>
            <person name="Leng X."/>
            <person name="Peng Y."/>
            <person name="Wang N."/>
            <person name="Wang Y."/>
            <person name="Ma Z."/>
            <person name="Xu X."/>
            <person name="Zhang F."/>
            <person name="Xue H."/>
            <person name="Zhong H."/>
            <person name="Wang Y."/>
            <person name="Zhang K."/>
            <person name="Velt A."/>
            <person name="Avia K."/>
            <person name="Holtgrawe D."/>
            <person name="Grimplet J."/>
            <person name="Matus J.T."/>
            <person name="Ware D."/>
            <person name="Wu X."/>
            <person name="Wang H."/>
            <person name="Liu C."/>
            <person name="Fang Y."/>
            <person name="Rustenholz C."/>
            <person name="Cheng Z."/>
            <person name="Xiao H."/>
            <person name="Zhou Y."/>
        </authorList>
    </citation>
    <scope>NUCLEOTIDE SEQUENCE [LARGE SCALE GENOMIC DNA]</scope>
    <source>
        <strain evidence="5">cv. Pinot noir / PN40024</strain>
        <tissue evidence="4">Leaf</tissue>
    </source>
</reference>
<dbReference type="InterPro" id="IPR045168">
    <property type="entry name" value="YTH_prot"/>
</dbReference>
<comment type="function">
    <text evidence="1">Specifically recognizes and binds N6-methyladenosine (m6A)-containing RNAs, and regulates mRNA stability. M6A is a modification present at internal sites of mRNAs and some non-coding RNAs and plays a role in mRNA stability and processing.</text>
</comment>
<dbReference type="Proteomes" id="UP001227230">
    <property type="component" value="Chromosome 12"/>
</dbReference>
<feature type="domain" description="YTH" evidence="3">
    <location>
        <begin position="481"/>
        <end position="622"/>
    </location>
</feature>
<dbReference type="CDD" id="cd21134">
    <property type="entry name" value="YTH"/>
    <property type="match status" value="1"/>
</dbReference>
<feature type="compositionally biased region" description="Low complexity" evidence="2">
    <location>
        <begin position="716"/>
        <end position="733"/>
    </location>
</feature>
<dbReference type="PANTHER" id="PTHR12357">
    <property type="entry name" value="YTH YT521-B HOMOLOGY DOMAIN-CONTAINING"/>
    <property type="match status" value="1"/>
</dbReference>
<feature type="compositionally biased region" description="Low complexity" evidence="2">
    <location>
        <begin position="164"/>
        <end position="179"/>
    </location>
</feature>
<organism evidence="4 5">
    <name type="scientific">Vitis vinifera</name>
    <name type="common">Grape</name>
    <dbReference type="NCBI Taxonomy" id="29760"/>
    <lineage>
        <taxon>Eukaryota</taxon>
        <taxon>Viridiplantae</taxon>
        <taxon>Streptophyta</taxon>
        <taxon>Embryophyta</taxon>
        <taxon>Tracheophyta</taxon>
        <taxon>Spermatophyta</taxon>
        <taxon>Magnoliopsida</taxon>
        <taxon>eudicotyledons</taxon>
        <taxon>Gunneridae</taxon>
        <taxon>Pentapetalae</taxon>
        <taxon>rosids</taxon>
        <taxon>Vitales</taxon>
        <taxon>Vitaceae</taxon>
        <taxon>Viteae</taxon>
        <taxon>Vitis</taxon>
    </lineage>
</organism>
<evidence type="ECO:0000259" key="3">
    <source>
        <dbReference type="PROSITE" id="PS50882"/>
    </source>
</evidence>
<evidence type="ECO:0000313" key="4">
    <source>
        <dbReference type="EMBL" id="WKA00435.1"/>
    </source>
</evidence>
<gene>
    <name evidence="4" type="ORF">VitviT2T_018789</name>
</gene>
<accession>A0ABY9D118</accession>
<proteinExistence type="inferred from homology"/>
<dbReference type="EMBL" id="CP126659">
    <property type="protein sequence ID" value="WKA00435.1"/>
    <property type="molecule type" value="Genomic_DNA"/>
</dbReference>
<dbReference type="Pfam" id="PF04146">
    <property type="entry name" value="YTH"/>
    <property type="match status" value="1"/>
</dbReference>
<dbReference type="PROSITE" id="PS50882">
    <property type="entry name" value="YTH"/>
    <property type="match status" value="1"/>
</dbReference>
<feature type="compositionally biased region" description="Basic and acidic residues" evidence="2">
    <location>
        <begin position="667"/>
        <end position="692"/>
    </location>
</feature>
<feature type="compositionally biased region" description="Polar residues" evidence="2">
    <location>
        <begin position="695"/>
        <end position="715"/>
    </location>
</feature>
<evidence type="ECO:0000313" key="5">
    <source>
        <dbReference type="Proteomes" id="UP001227230"/>
    </source>
</evidence>
<name>A0ABY9D118_VITVI</name>
<comment type="similarity">
    <text evidence="1">Belongs to the YTHDF family.</text>
</comment>
<feature type="region of interest" description="Disordered" evidence="2">
    <location>
        <begin position="645"/>
        <end position="733"/>
    </location>
</feature>
<evidence type="ECO:0000256" key="2">
    <source>
        <dbReference type="SAM" id="MobiDB-lite"/>
    </source>
</evidence>
<keyword evidence="1" id="KW-0694">RNA-binding</keyword>
<protein>
    <recommendedName>
        <fullName evidence="1">YTH domain-containing family protein</fullName>
    </recommendedName>
</protein>
<dbReference type="PANTHER" id="PTHR12357:SF95">
    <property type="entry name" value="YTH DOMAIN-CONTAINING FAMILY PROTEIN"/>
    <property type="match status" value="1"/>
</dbReference>
<feature type="region of interest" description="Disordered" evidence="2">
    <location>
        <begin position="157"/>
        <end position="192"/>
    </location>
</feature>
<keyword evidence="5" id="KW-1185">Reference proteome</keyword>